<evidence type="ECO:0000256" key="2">
    <source>
        <dbReference type="SAM" id="Phobius"/>
    </source>
</evidence>
<comment type="pathway">
    <text evidence="1">Cofactor biosynthesis; ubiquinone biosynthesis.</text>
</comment>
<comment type="caution">
    <text evidence="4">The sequence shown here is derived from an EMBL/GenBank/DDBJ whole genome shotgun (WGS) entry which is preliminary data.</text>
</comment>
<dbReference type="InterPro" id="IPR003033">
    <property type="entry name" value="SCP2_sterol-bd_dom"/>
</dbReference>
<dbReference type="Gene3D" id="3.30.1050.10">
    <property type="entry name" value="SCP2 sterol-binding domain"/>
    <property type="match status" value="1"/>
</dbReference>
<dbReference type="GO" id="GO:0006744">
    <property type="term" value="P:ubiquinone biosynthetic process"/>
    <property type="evidence" value="ECO:0007669"/>
    <property type="project" value="UniProtKB-UniRule"/>
</dbReference>
<evidence type="ECO:0000256" key="1">
    <source>
        <dbReference type="HAMAP-Rule" id="MF_02231"/>
    </source>
</evidence>
<sequence length="165" mass="17746">MNPVTTHQSGGAARPLPAALAAFGRLLPAYPGALLCVAALNLVLRPQLPDDVRASLQGKHMRVCVTDGGVSFDFTWRGQGFAPLRSAGEPDLEIGACTRDFIALARREQDPDTLFFSRRLSMQGDTELGLLVKNTLDATALPLTELGKQALTRLLDILPGRRARA</sequence>
<dbReference type="Pfam" id="PF02036">
    <property type="entry name" value="SCP2"/>
    <property type="match status" value="1"/>
</dbReference>
<dbReference type="AlphaFoldDB" id="A0A6A7MUS9"/>
<evidence type="ECO:0000313" key="5">
    <source>
        <dbReference type="Proteomes" id="UP000440498"/>
    </source>
</evidence>
<name>A0A6A7MUS9_9BURK</name>
<keyword evidence="2" id="KW-0472">Membrane</keyword>
<dbReference type="EMBL" id="WHUG01000001">
    <property type="protein sequence ID" value="MQA36703.1"/>
    <property type="molecule type" value="Genomic_DNA"/>
</dbReference>
<dbReference type="SUPFAM" id="SSF55718">
    <property type="entry name" value="SCP-like"/>
    <property type="match status" value="1"/>
</dbReference>
<feature type="domain" description="SCP2" evidence="3">
    <location>
        <begin position="50"/>
        <end position="137"/>
    </location>
</feature>
<dbReference type="InterPro" id="IPR036527">
    <property type="entry name" value="SCP2_sterol-bd_dom_sf"/>
</dbReference>
<gene>
    <name evidence="1" type="primary">ubiT</name>
    <name evidence="4" type="ORF">GEV02_00955</name>
</gene>
<protein>
    <recommendedName>
        <fullName evidence="1">Ubiquinone biosynthesis accessory factor UbiT</fullName>
    </recommendedName>
</protein>
<keyword evidence="5" id="KW-1185">Reference proteome</keyword>
<dbReference type="HAMAP" id="MF_02231">
    <property type="entry name" value="UbiT"/>
    <property type="match status" value="1"/>
</dbReference>
<proteinExistence type="inferred from homology"/>
<keyword evidence="1" id="KW-0831">Ubiquinone biosynthesis</keyword>
<keyword evidence="2" id="KW-0812">Transmembrane</keyword>
<feature type="transmembrane region" description="Helical" evidence="2">
    <location>
        <begin position="20"/>
        <end position="44"/>
    </location>
</feature>
<dbReference type="Proteomes" id="UP000440498">
    <property type="component" value="Unassembled WGS sequence"/>
</dbReference>
<comment type="function">
    <text evidence="1">Required for O(2)-independent ubiquinone (coenzyme Q) biosynthesis. Likely functions as an accessory factor.</text>
</comment>
<accession>A0A6A7MUS9</accession>
<dbReference type="UniPathway" id="UPA00232"/>
<dbReference type="RefSeq" id="WP_152836087.1">
    <property type="nucleotide sequence ID" value="NZ_WHUG01000001.1"/>
</dbReference>
<keyword evidence="2" id="KW-1133">Transmembrane helix</keyword>
<evidence type="ECO:0000313" key="4">
    <source>
        <dbReference type="EMBL" id="MQA36703.1"/>
    </source>
</evidence>
<organism evidence="4 5">
    <name type="scientific">Rugamonas aquatica</name>
    <dbReference type="NCBI Taxonomy" id="2743357"/>
    <lineage>
        <taxon>Bacteria</taxon>
        <taxon>Pseudomonadati</taxon>
        <taxon>Pseudomonadota</taxon>
        <taxon>Betaproteobacteria</taxon>
        <taxon>Burkholderiales</taxon>
        <taxon>Oxalobacteraceae</taxon>
        <taxon>Telluria group</taxon>
        <taxon>Rugamonas</taxon>
    </lineage>
</organism>
<evidence type="ECO:0000259" key="3">
    <source>
        <dbReference type="Pfam" id="PF02036"/>
    </source>
</evidence>
<reference evidence="4 5" key="1">
    <citation type="submission" date="2019-10" db="EMBL/GenBank/DDBJ databases">
        <title>Two novel species isolated from a subtropical stream in China.</title>
        <authorList>
            <person name="Lu H."/>
        </authorList>
    </citation>
    <scope>NUCLEOTIDE SEQUENCE [LARGE SCALE GENOMIC DNA]</scope>
    <source>
        <strain evidence="4 5">FT29W</strain>
    </source>
</reference>
<dbReference type="InterPro" id="IPR016830">
    <property type="entry name" value="UbiT"/>
</dbReference>
<comment type="similarity">
    <text evidence="1">Belongs to the UbiT family.</text>
</comment>